<evidence type="ECO:0000313" key="2">
    <source>
        <dbReference type="EMBL" id="GII97453.1"/>
    </source>
</evidence>
<gene>
    <name evidence="2" type="ORF">Ssi02_76840</name>
</gene>
<evidence type="ECO:0000313" key="3">
    <source>
        <dbReference type="Proteomes" id="UP000606172"/>
    </source>
</evidence>
<proteinExistence type="predicted"/>
<accession>A0A919RPG4</accession>
<keyword evidence="1" id="KW-0732">Signal</keyword>
<name>A0A919RPG4_9ACTN</name>
<feature type="signal peptide" evidence="1">
    <location>
        <begin position="1"/>
        <end position="21"/>
    </location>
</feature>
<sequence length="162" mass="17223">MSYPCISVKSAVLLVAVGFLAAGCSGETEFSVMGVDPVVVTHDYKHESRGTAGFRGRVEFSSESRCFRIVSDIQKGRGEPGYLPVWPAGTEALSGTGRRGVEASGVEVFDGDVVQFTYTQSLDWSVVPAALTLPEGCVPRSSSDAKNVMLVPDDFTLNPTTP</sequence>
<keyword evidence="3" id="KW-1185">Reference proteome</keyword>
<reference evidence="2" key="1">
    <citation type="submission" date="2021-01" db="EMBL/GenBank/DDBJ databases">
        <title>Whole genome shotgun sequence of Sinosporangium siamense NBRC 109515.</title>
        <authorList>
            <person name="Komaki H."/>
            <person name="Tamura T."/>
        </authorList>
    </citation>
    <scope>NUCLEOTIDE SEQUENCE</scope>
    <source>
        <strain evidence="2">NBRC 109515</strain>
    </source>
</reference>
<evidence type="ECO:0008006" key="4">
    <source>
        <dbReference type="Google" id="ProtNLM"/>
    </source>
</evidence>
<evidence type="ECO:0000256" key="1">
    <source>
        <dbReference type="SAM" id="SignalP"/>
    </source>
</evidence>
<dbReference type="EMBL" id="BOOW01000060">
    <property type="protein sequence ID" value="GII97453.1"/>
    <property type="molecule type" value="Genomic_DNA"/>
</dbReference>
<dbReference type="Proteomes" id="UP000606172">
    <property type="component" value="Unassembled WGS sequence"/>
</dbReference>
<comment type="caution">
    <text evidence="2">The sequence shown here is derived from an EMBL/GenBank/DDBJ whole genome shotgun (WGS) entry which is preliminary data.</text>
</comment>
<protein>
    <recommendedName>
        <fullName evidence="4">Lipoprotein</fullName>
    </recommendedName>
</protein>
<feature type="chain" id="PRO_5037893981" description="Lipoprotein" evidence="1">
    <location>
        <begin position="22"/>
        <end position="162"/>
    </location>
</feature>
<dbReference type="AlphaFoldDB" id="A0A919RPG4"/>
<organism evidence="2 3">
    <name type="scientific">Sinosporangium siamense</name>
    <dbReference type="NCBI Taxonomy" id="1367973"/>
    <lineage>
        <taxon>Bacteria</taxon>
        <taxon>Bacillati</taxon>
        <taxon>Actinomycetota</taxon>
        <taxon>Actinomycetes</taxon>
        <taxon>Streptosporangiales</taxon>
        <taxon>Streptosporangiaceae</taxon>
        <taxon>Sinosporangium</taxon>
    </lineage>
</organism>